<dbReference type="OrthoDB" id="2161379at2759"/>
<dbReference type="GO" id="GO:0046540">
    <property type="term" value="C:U4/U6 x U5 tri-snRNP complex"/>
    <property type="evidence" value="ECO:0007669"/>
    <property type="project" value="TreeGrafter"/>
</dbReference>
<dbReference type="Gene3D" id="2.130.10.10">
    <property type="entry name" value="YVTN repeat-like/Quinoprotein amine dehydrogenase"/>
    <property type="match status" value="1"/>
</dbReference>
<protein>
    <submittedName>
        <fullName evidence="4">Uncharacterized protein</fullName>
    </submittedName>
</protein>
<accession>A0A367KT22</accession>
<feature type="non-terminal residue" evidence="4">
    <location>
        <position position="89"/>
    </location>
</feature>
<dbReference type="GO" id="GO:0000398">
    <property type="term" value="P:mRNA splicing, via spliceosome"/>
    <property type="evidence" value="ECO:0007669"/>
    <property type="project" value="TreeGrafter"/>
</dbReference>
<dbReference type="GO" id="GO:0030621">
    <property type="term" value="F:U4 snRNA binding"/>
    <property type="evidence" value="ECO:0007669"/>
    <property type="project" value="TreeGrafter"/>
</dbReference>
<dbReference type="PROSITE" id="PS50294">
    <property type="entry name" value="WD_REPEATS_REGION"/>
    <property type="match status" value="1"/>
</dbReference>
<keyword evidence="5" id="KW-1185">Reference proteome</keyword>
<dbReference type="PROSITE" id="PS00678">
    <property type="entry name" value="WD_REPEATS_1"/>
    <property type="match status" value="1"/>
</dbReference>
<organism evidence="4 5">
    <name type="scientific">Rhizopus stolonifer</name>
    <name type="common">Rhizopus nigricans</name>
    <dbReference type="NCBI Taxonomy" id="4846"/>
    <lineage>
        <taxon>Eukaryota</taxon>
        <taxon>Fungi</taxon>
        <taxon>Fungi incertae sedis</taxon>
        <taxon>Mucoromycota</taxon>
        <taxon>Mucoromycotina</taxon>
        <taxon>Mucoromycetes</taxon>
        <taxon>Mucorales</taxon>
        <taxon>Mucorineae</taxon>
        <taxon>Rhizopodaceae</taxon>
        <taxon>Rhizopus</taxon>
    </lineage>
</organism>
<dbReference type="STRING" id="4846.A0A367KT22"/>
<dbReference type="Proteomes" id="UP000253551">
    <property type="component" value="Unassembled WGS sequence"/>
</dbReference>
<dbReference type="PANTHER" id="PTHR19846">
    <property type="entry name" value="WD40 REPEAT PROTEIN"/>
    <property type="match status" value="1"/>
</dbReference>
<comment type="caution">
    <text evidence="4">The sequence shown here is derived from an EMBL/GenBank/DDBJ whole genome shotgun (WGS) entry which is preliminary data.</text>
</comment>
<dbReference type="SUPFAM" id="SSF50978">
    <property type="entry name" value="WD40 repeat-like"/>
    <property type="match status" value="1"/>
</dbReference>
<dbReference type="InterPro" id="IPR019775">
    <property type="entry name" value="WD40_repeat_CS"/>
</dbReference>
<dbReference type="InterPro" id="IPR015943">
    <property type="entry name" value="WD40/YVTN_repeat-like_dom_sf"/>
</dbReference>
<dbReference type="EMBL" id="PJQM01000412">
    <property type="protein sequence ID" value="RCI05341.1"/>
    <property type="molecule type" value="Genomic_DNA"/>
</dbReference>
<dbReference type="SMART" id="SM00320">
    <property type="entry name" value="WD40"/>
    <property type="match status" value="1"/>
</dbReference>
<feature type="repeat" description="WD" evidence="3">
    <location>
        <begin position="15"/>
        <end position="60"/>
    </location>
</feature>
<name>A0A367KT22_RHIST</name>
<proteinExistence type="predicted"/>
<evidence type="ECO:0000256" key="3">
    <source>
        <dbReference type="PROSITE-ProRule" id="PRU00221"/>
    </source>
</evidence>
<sequence length="89" mass="9820">MLFKSEMNMKPLHELKGHKAPVVTLDYSAKNFIGEHVLASGSEDNTCRLWDLRSSKAVKGINNLNDPVTSVKFAKKADSPLLYLSSGTK</sequence>
<dbReference type="PANTHER" id="PTHR19846:SF0">
    <property type="entry name" value="PRE-MRNA PROCESSING FACTOR 4"/>
    <property type="match status" value="1"/>
</dbReference>
<reference evidence="4 5" key="1">
    <citation type="journal article" date="2018" name="G3 (Bethesda)">
        <title>Phylogenetic and Phylogenomic Definition of Rhizopus Species.</title>
        <authorList>
            <person name="Gryganskyi A.P."/>
            <person name="Golan J."/>
            <person name="Dolatabadi S."/>
            <person name="Mondo S."/>
            <person name="Robb S."/>
            <person name="Idnurm A."/>
            <person name="Muszewska A."/>
            <person name="Steczkiewicz K."/>
            <person name="Masonjones S."/>
            <person name="Liao H.L."/>
            <person name="Gajdeczka M.T."/>
            <person name="Anike F."/>
            <person name="Vuek A."/>
            <person name="Anishchenko I.M."/>
            <person name="Voigt K."/>
            <person name="de Hoog G.S."/>
            <person name="Smith M.E."/>
            <person name="Heitman J."/>
            <person name="Vilgalys R."/>
            <person name="Stajich J.E."/>
        </authorList>
    </citation>
    <scope>NUCLEOTIDE SEQUENCE [LARGE SCALE GENOMIC DNA]</scope>
    <source>
        <strain evidence="4 5">LSU 92-RS-03</strain>
    </source>
</reference>
<gene>
    <name evidence="4" type="ORF">CU098_001841</name>
</gene>
<keyword evidence="2" id="KW-0677">Repeat</keyword>
<dbReference type="Pfam" id="PF00400">
    <property type="entry name" value="WD40"/>
    <property type="match status" value="1"/>
</dbReference>
<dbReference type="GO" id="GO:0017070">
    <property type="term" value="F:U6 snRNA binding"/>
    <property type="evidence" value="ECO:0007669"/>
    <property type="project" value="TreeGrafter"/>
</dbReference>
<evidence type="ECO:0000256" key="2">
    <source>
        <dbReference type="ARBA" id="ARBA00022737"/>
    </source>
</evidence>
<evidence type="ECO:0000313" key="5">
    <source>
        <dbReference type="Proteomes" id="UP000253551"/>
    </source>
</evidence>
<evidence type="ECO:0000256" key="1">
    <source>
        <dbReference type="ARBA" id="ARBA00022574"/>
    </source>
</evidence>
<dbReference type="InterPro" id="IPR001680">
    <property type="entry name" value="WD40_rpt"/>
</dbReference>
<dbReference type="AlphaFoldDB" id="A0A367KT22"/>
<dbReference type="InterPro" id="IPR036322">
    <property type="entry name" value="WD40_repeat_dom_sf"/>
</dbReference>
<keyword evidence="1 3" id="KW-0853">WD repeat</keyword>
<dbReference type="PROSITE" id="PS50082">
    <property type="entry name" value="WD_REPEATS_2"/>
    <property type="match status" value="1"/>
</dbReference>
<evidence type="ECO:0000313" key="4">
    <source>
        <dbReference type="EMBL" id="RCI05341.1"/>
    </source>
</evidence>